<dbReference type="PANTHER" id="PTHR12649">
    <property type="entry name" value="PEPTIDYL-TRNA HYDROLASE 2"/>
    <property type="match status" value="1"/>
</dbReference>
<name>A3ZNP0_9BACT</name>
<evidence type="ECO:0000256" key="3">
    <source>
        <dbReference type="ARBA" id="ARBA00038050"/>
    </source>
</evidence>
<accession>A3ZNP0</accession>
<organism evidence="5 6">
    <name type="scientific">Blastopirellula marina DSM 3645</name>
    <dbReference type="NCBI Taxonomy" id="314230"/>
    <lineage>
        <taxon>Bacteria</taxon>
        <taxon>Pseudomonadati</taxon>
        <taxon>Planctomycetota</taxon>
        <taxon>Planctomycetia</taxon>
        <taxon>Pirellulales</taxon>
        <taxon>Pirellulaceae</taxon>
        <taxon>Blastopirellula</taxon>
    </lineage>
</organism>
<evidence type="ECO:0000256" key="4">
    <source>
        <dbReference type="ARBA" id="ARBA00048707"/>
    </source>
</evidence>
<dbReference type="HOGENOM" id="CLU_992748_0_0_0"/>
<dbReference type="STRING" id="314230.DSM3645_17325"/>
<comment type="catalytic activity">
    <reaction evidence="4">
        <text>an N-acyl-L-alpha-aminoacyl-tRNA + H2O = an N-acyl-L-amino acid + a tRNA + H(+)</text>
        <dbReference type="Rhea" id="RHEA:54448"/>
        <dbReference type="Rhea" id="RHEA-COMP:10123"/>
        <dbReference type="Rhea" id="RHEA-COMP:13883"/>
        <dbReference type="ChEBI" id="CHEBI:15377"/>
        <dbReference type="ChEBI" id="CHEBI:15378"/>
        <dbReference type="ChEBI" id="CHEBI:59874"/>
        <dbReference type="ChEBI" id="CHEBI:78442"/>
        <dbReference type="ChEBI" id="CHEBI:138191"/>
        <dbReference type="EC" id="3.1.1.29"/>
    </reaction>
</comment>
<comment type="caution">
    <text evidence="5">The sequence shown here is derived from an EMBL/GenBank/DDBJ whole genome shotgun (WGS) entry which is preliminary data.</text>
</comment>
<sequence>MPLNDESPPSGRLDNDAALLARFEQQAIPRDQWTHRRHFQIAYLYLTQRPFDEALEKIRRGIQALNQRNGVVDAPDSGYHETMTAAYAQLIFQRLAVDSYADSVDFCHRNPDLLKKGVLLHYYSTEVLKSLEARRTFVMADIHPLDSSVNTTHETTIVKQVIVMRHDLGMRRGKQIAQGAHASLAFLAYRMFQGPVAIEDFGPAQQAWLSGHFAKICCRVNSEQELLDIYAAAQKARLEVHLITDSGRTEFHGQPTHTCLAIGPDEAQKIDAVTGHLQLL</sequence>
<comment type="similarity">
    <text evidence="3">Belongs to the PTH2 family.</text>
</comment>
<keyword evidence="2" id="KW-0378">Hydrolase</keyword>
<dbReference type="InterPro" id="IPR002833">
    <property type="entry name" value="PTH2"/>
</dbReference>
<proteinExistence type="inferred from homology"/>
<evidence type="ECO:0000313" key="6">
    <source>
        <dbReference type="Proteomes" id="UP000004358"/>
    </source>
</evidence>
<dbReference type="GO" id="GO:0004045">
    <property type="term" value="F:peptidyl-tRNA hydrolase activity"/>
    <property type="evidence" value="ECO:0007669"/>
    <property type="project" value="UniProtKB-EC"/>
</dbReference>
<dbReference type="SUPFAM" id="SSF102462">
    <property type="entry name" value="Peptidyl-tRNA hydrolase II"/>
    <property type="match status" value="1"/>
</dbReference>
<dbReference type="AlphaFoldDB" id="A3ZNP0"/>
<dbReference type="Pfam" id="PF01981">
    <property type="entry name" value="PTH2"/>
    <property type="match status" value="1"/>
</dbReference>
<reference evidence="5 6" key="1">
    <citation type="submission" date="2006-02" db="EMBL/GenBank/DDBJ databases">
        <authorList>
            <person name="Amann R."/>
            <person name="Ferriera S."/>
            <person name="Johnson J."/>
            <person name="Kravitz S."/>
            <person name="Halpern A."/>
            <person name="Remington K."/>
            <person name="Beeson K."/>
            <person name="Tran B."/>
            <person name="Rogers Y.-H."/>
            <person name="Friedman R."/>
            <person name="Venter J.C."/>
        </authorList>
    </citation>
    <scope>NUCLEOTIDE SEQUENCE [LARGE SCALE GENOMIC DNA]</scope>
    <source>
        <strain evidence="5 6">DSM 3645</strain>
    </source>
</reference>
<dbReference type="RefSeq" id="WP_002651363.1">
    <property type="nucleotide sequence ID" value="NZ_CH672376.1"/>
</dbReference>
<evidence type="ECO:0000256" key="2">
    <source>
        <dbReference type="ARBA" id="ARBA00022801"/>
    </source>
</evidence>
<dbReference type="PANTHER" id="PTHR12649:SF11">
    <property type="entry name" value="PEPTIDYL-TRNA HYDROLASE 2, MITOCHONDRIAL"/>
    <property type="match status" value="1"/>
</dbReference>
<dbReference type="Proteomes" id="UP000004358">
    <property type="component" value="Unassembled WGS sequence"/>
</dbReference>
<dbReference type="InterPro" id="IPR023476">
    <property type="entry name" value="Pep_tRNA_hydro_II_dom_sf"/>
</dbReference>
<evidence type="ECO:0000313" key="5">
    <source>
        <dbReference type="EMBL" id="EAQ81935.1"/>
    </source>
</evidence>
<dbReference type="eggNOG" id="COG1990">
    <property type="taxonomic scope" value="Bacteria"/>
</dbReference>
<dbReference type="Gene3D" id="3.40.1490.10">
    <property type="entry name" value="Bit1"/>
    <property type="match status" value="1"/>
</dbReference>
<protein>
    <recommendedName>
        <fullName evidence="1">peptidyl-tRNA hydrolase</fullName>
        <ecNumber evidence="1">3.1.1.29</ecNumber>
    </recommendedName>
</protein>
<dbReference type="NCBIfam" id="TIGR00283">
    <property type="entry name" value="arch_pth2"/>
    <property type="match status" value="1"/>
</dbReference>
<evidence type="ECO:0000256" key="1">
    <source>
        <dbReference type="ARBA" id="ARBA00013260"/>
    </source>
</evidence>
<dbReference type="EC" id="3.1.1.29" evidence="1"/>
<dbReference type="EMBL" id="AANZ01000003">
    <property type="protein sequence ID" value="EAQ81935.1"/>
    <property type="molecule type" value="Genomic_DNA"/>
</dbReference>
<dbReference type="GO" id="GO:0005829">
    <property type="term" value="C:cytosol"/>
    <property type="evidence" value="ECO:0007669"/>
    <property type="project" value="TreeGrafter"/>
</dbReference>
<gene>
    <name evidence="5" type="ORF">DSM3645_17325</name>
</gene>